<organism evidence="1 2">
    <name type="scientific">Amphibacillus indicireducens</name>
    <dbReference type="NCBI Taxonomy" id="1076330"/>
    <lineage>
        <taxon>Bacteria</taxon>
        <taxon>Bacillati</taxon>
        <taxon>Bacillota</taxon>
        <taxon>Bacilli</taxon>
        <taxon>Bacillales</taxon>
        <taxon>Bacillaceae</taxon>
        <taxon>Amphibacillus</taxon>
    </lineage>
</organism>
<dbReference type="EMBL" id="BAABDL010000104">
    <property type="protein sequence ID" value="GAA4073904.1"/>
    <property type="molecule type" value="Genomic_DNA"/>
</dbReference>
<sequence length="60" mass="6914">MPIGNETIAPIIEKIKKQQIVQLKTSFKNSAKFVCFCLKGVFAIKILLSLMINRLYDREE</sequence>
<name>A0ABP7VT39_9BACI</name>
<accession>A0ABP7VT39</accession>
<keyword evidence="2" id="KW-1185">Reference proteome</keyword>
<comment type="caution">
    <text evidence="1">The sequence shown here is derived from an EMBL/GenBank/DDBJ whole genome shotgun (WGS) entry which is preliminary data.</text>
</comment>
<evidence type="ECO:0008006" key="3">
    <source>
        <dbReference type="Google" id="ProtNLM"/>
    </source>
</evidence>
<dbReference type="Proteomes" id="UP001501734">
    <property type="component" value="Unassembled WGS sequence"/>
</dbReference>
<evidence type="ECO:0000313" key="2">
    <source>
        <dbReference type="Proteomes" id="UP001501734"/>
    </source>
</evidence>
<proteinExistence type="predicted"/>
<evidence type="ECO:0000313" key="1">
    <source>
        <dbReference type="EMBL" id="GAA4073904.1"/>
    </source>
</evidence>
<reference evidence="2" key="1">
    <citation type="journal article" date="2019" name="Int. J. Syst. Evol. Microbiol.">
        <title>The Global Catalogue of Microorganisms (GCM) 10K type strain sequencing project: providing services to taxonomists for standard genome sequencing and annotation.</title>
        <authorList>
            <consortium name="The Broad Institute Genomics Platform"/>
            <consortium name="The Broad Institute Genome Sequencing Center for Infectious Disease"/>
            <person name="Wu L."/>
            <person name="Ma J."/>
        </authorList>
    </citation>
    <scope>NUCLEOTIDE SEQUENCE [LARGE SCALE GENOMIC DNA]</scope>
    <source>
        <strain evidence="2">JCM 17250</strain>
    </source>
</reference>
<gene>
    <name evidence="1" type="ORF">GCM10022410_18900</name>
</gene>
<protein>
    <recommendedName>
        <fullName evidence="3">Transposase</fullName>
    </recommendedName>
</protein>